<organism evidence="2 3">
    <name type="scientific">Candidatus Enterocola intestinipullorum</name>
    <dbReference type="NCBI Taxonomy" id="2840783"/>
    <lineage>
        <taxon>Bacteria</taxon>
        <taxon>Pseudomonadati</taxon>
        <taxon>Bacteroidota</taxon>
        <taxon>Bacteroidia</taxon>
        <taxon>Bacteroidales</taxon>
        <taxon>Candidatus Enterocola</taxon>
    </lineage>
</organism>
<feature type="transmembrane region" description="Helical" evidence="1">
    <location>
        <begin position="256"/>
        <end position="275"/>
    </location>
</feature>
<reference evidence="2" key="2">
    <citation type="journal article" date="2021" name="PeerJ">
        <title>Extensive microbial diversity within the chicken gut microbiome revealed by metagenomics and culture.</title>
        <authorList>
            <person name="Gilroy R."/>
            <person name="Ravi A."/>
            <person name="Getino M."/>
            <person name="Pursley I."/>
            <person name="Horton D.L."/>
            <person name="Alikhan N.F."/>
            <person name="Baker D."/>
            <person name="Gharbi K."/>
            <person name="Hall N."/>
            <person name="Watson M."/>
            <person name="Adriaenssens E.M."/>
            <person name="Foster-Nyarko E."/>
            <person name="Jarju S."/>
            <person name="Secka A."/>
            <person name="Antonio M."/>
            <person name="Oren A."/>
            <person name="Chaudhuri R.R."/>
            <person name="La Ragione R."/>
            <person name="Hildebrand F."/>
            <person name="Pallen M.J."/>
        </authorList>
    </citation>
    <scope>NUCLEOTIDE SEQUENCE</scope>
    <source>
        <strain evidence="2">D3-1215</strain>
    </source>
</reference>
<reference evidence="2" key="1">
    <citation type="submission" date="2020-10" db="EMBL/GenBank/DDBJ databases">
        <authorList>
            <person name="Gilroy R."/>
        </authorList>
    </citation>
    <scope>NUCLEOTIDE SEQUENCE</scope>
    <source>
        <strain evidence="2">D3-1215</strain>
    </source>
</reference>
<sequence length="327" mass="37605">MYRSERANFVSDKLLAVYSAAAACILLFFSFFDNTEPIRAESETLLFNLISSVIPSNGLLPHIAAFILNLGTAAIIYFANRKYLFIRKETLFPVFFVILCGGMHNYCMNADIYCQLLVLIAIILFIDSYDRRTTVWNTCEIMMCIATASLISPSYIWYIFIFYIGFIIYNNFSWRDFFASLFGLAFPLFTALELLYIFGKDDDFFSHYATIFDTAGTWSPGYWEVAITILGMLMALISFTEFLIHYSSDKTHQRKSMLFLFSFFAMVAGMFYFYPGSISRQTNTYAMLGAICISHFFATNNTRFAAICFYAFSLLLIMFRGLEVFLT</sequence>
<name>A0A9D9EFC9_9BACT</name>
<dbReference type="InterPro" id="IPR045625">
    <property type="entry name" value="DUF6427"/>
</dbReference>
<protein>
    <submittedName>
        <fullName evidence="2">Uncharacterized protein</fullName>
    </submittedName>
</protein>
<feature type="transmembrane region" description="Helical" evidence="1">
    <location>
        <begin position="177"/>
        <end position="199"/>
    </location>
</feature>
<feature type="transmembrane region" description="Helical" evidence="1">
    <location>
        <begin position="304"/>
        <end position="322"/>
    </location>
</feature>
<dbReference type="AlphaFoldDB" id="A0A9D9EFC9"/>
<dbReference type="PROSITE" id="PS51257">
    <property type="entry name" value="PROKAR_LIPOPROTEIN"/>
    <property type="match status" value="1"/>
</dbReference>
<dbReference type="Pfam" id="PF19992">
    <property type="entry name" value="DUF6427"/>
    <property type="match status" value="1"/>
</dbReference>
<gene>
    <name evidence="2" type="ORF">IAC32_05060</name>
</gene>
<evidence type="ECO:0000313" key="2">
    <source>
        <dbReference type="EMBL" id="MBO8447096.1"/>
    </source>
</evidence>
<feature type="transmembrane region" description="Helical" evidence="1">
    <location>
        <begin position="12"/>
        <end position="32"/>
    </location>
</feature>
<proteinExistence type="predicted"/>
<dbReference type="Proteomes" id="UP000823637">
    <property type="component" value="Unassembled WGS sequence"/>
</dbReference>
<keyword evidence="1" id="KW-1133">Transmembrane helix</keyword>
<feature type="transmembrane region" description="Helical" evidence="1">
    <location>
        <begin position="141"/>
        <end position="165"/>
    </location>
</feature>
<feature type="transmembrane region" description="Helical" evidence="1">
    <location>
        <begin position="220"/>
        <end position="244"/>
    </location>
</feature>
<feature type="transmembrane region" description="Helical" evidence="1">
    <location>
        <begin position="90"/>
        <end position="106"/>
    </location>
</feature>
<evidence type="ECO:0000256" key="1">
    <source>
        <dbReference type="SAM" id="Phobius"/>
    </source>
</evidence>
<accession>A0A9D9EFC9</accession>
<evidence type="ECO:0000313" key="3">
    <source>
        <dbReference type="Proteomes" id="UP000823637"/>
    </source>
</evidence>
<dbReference type="EMBL" id="JADIMR010000076">
    <property type="protein sequence ID" value="MBO8447096.1"/>
    <property type="molecule type" value="Genomic_DNA"/>
</dbReference>
<keyword evidence="1" id="KW-0812">Transmembrane</keyword>
<keyword evidence="1" id="KW-0472">Membrane</keyword>
<feature type="transmembrane region" description="Helical" evidence="1">
    <location>
        <begin position="59"/>
        <end position="78"/>
    </location>
</feature>
<comment type="caution">
    <text evidence="2">The sequence shown here is derived from an EMBL/GenBank/DDBJ whole genome shotgun (WGS) entry which is preliminary data.</text>
</comment>